<dbReference type="SUPFAM" id="SSF81345">
    <property type="entry name" value="ABC transporter involved in vitamin B12 uptake, BtuC"/>
    <property type="match status" value="1"/>
</dbReference>
<dbReference type="PANTHER" id="PTHR30472">
    <property type="entry name" value="FERRIC ENTEROBACTIN TRANSPORT SYSTEM PERMEASE PROTEIN"/>
    <property type="match status" value="1"/>
</dbReference>
<dbReference type="GO" id="GO:0033214">
    <property type="term" value="P:siderophore-iron import into cell"/>
    <property type="evidence" value="ECO:0007669"/>
    <property type="project" value="TreeGrafter"/>
</dbReference>
<keyword evidence="10" id="KW-1185">Reference proteome</keyword>
<sequence>MTRAAVRPPATARGQDRRRLPLPVVLSGLSVALVVVASVAVSVGSVWLPLDQVWKIIVDHVFPGVVQRDWTPVRAAIVWDSRLPRVVMAAVVGAALALSGAVAQAVTRNPLADPYLLGVSSGGGLALVVVTVLGIGSGLLGYVTTPVAAFLGGLAALLVVLTIGSRSGSVTTLLLAGIAVAQICSALTSLIIFLHSRGEAAKQILHWLAGGMGDARWDVLAVPSVVLLVTGALALGAARWLNLLHAGDDTAAALGISPARVRWYGLVGVSLVAGASVAVAGGIGFVGLLVPHAAAFLVGSDLRRLLPTAALLGAVFLVLADLLGRIWSSAGELPAGVVTALVGGPAFAILLARQGRKWT</sequence>
<dbReference type="FunFam" id="1.10.3470.10:FF:000001">
    <property type="entry name" value="Vitamin B12 ABC transporter permease BtuC"/>
    <property type="match status" value="1"/>
</dbReference>
<evidence type="ECO:0000256" key="7">
    <source>
        <dbReference type="ARBA" id="ARBA00023136"/>
    </source>
</evidence>
<evidence type="ECO:0000256" key="5">
    <source>
        <dbReference type="ARBA" id="ARBA00022692"/>
    </source>
</evidence>
<feature type="transmembrane region" description="Helical" evidence="8">
    <location>
        <begin position="333"/>
        <end position="352"/>
    </location>
</feature>
<evidence type="ECO:0000313" key="10">
    <source>
        <dbReference type="Proteomes" id="UP000637578"/>
    </source>
</evidence>
<dbReference type="PANTHER" id="PTHR30472:SF67">
    <property type="entry name" value="PERMEASE OF ABC TRANSPORTER-RELATED"/>
    <property type="match status" value="1"/>
</dbReference>
<evidence type="ECO:0000256" key="1">
    <source>
        <dbReference type="ARBA" id="ARBA00004651"/>
    </source>
</evidence>
<keyword evidence="5 8" id="KW-0812">Transmembrane</keyword>
<dbReference type="GO" id="GO:0022857">
    <property type="term" value="F:transmembrane transporter activity"/>
    <property type="evidence" value="ECO:0007669"/>
    <property type="project" value="InterPro"/>
</dbReference>
<organism evidence="9 10">
    <name type="scientific">Longimycelium tulufanense</name>
    <dbReference type="NCBI Taxonomy" id="907463"/>
    <lineage>
        <taxon>Bacteria</taxon>
        <taxon>Bacillati</taxon>
        <taxon>Actinomycetota</taxon>
        <taxon>Actinomycetes</taxon>
        <taxon>Pseudonocardiales</taxon>
        <taxon>Pseudonocardiaceae</taxon>
        <taxon>Longimycelium</taxon>
    </lineage>
</organism>
<comment type="subcellular location">
    <subcellularLocation>
        <location evidence="1">Cell membrane</location>
        <topology evidence="1">Multi-pass membrane protein</topology>
    </subcellularLocation>
</comment>
<feature type="transmembrane region" description="Helical" evidence="8">
    <location>
        <begin position="170"/>
        <end position="194"/>
    </location>
</feature>
<feature type="transmembrane region" description="Helical" evidence="8">
    <location>
        <begin position="215"/>
        <end position="241"/>
    </location>
</feature>
<evidence type="ECO:0000256" key="3">
    <source>
        <dbReference type="ARBA" id="ARBA00022448"/>
    </source>
</evidence>
<dbReference type="GO" id="GO:0005886">
    <property type="term" value="C:plasma membrane"/>
    <property type="evidence" value="ECO:0007669"/>
    <property type="project" value="UniProtKB-SubCell"/>
</dbReference>
<feature type="transmembrane region" description="Helical" evidence="8">
    <location>
        <begin position="115"/>
        <end position="135"/>
    </location>
</feature>
<feature type="transmembrane region" description="Helical" evidence="8">
    <location>
        <begin position="261"/>
        <end position="293"/>
    </location>
</feature>
<reference evidence="9" key="2">
    <citation type="submission" date="2020-09" db="EMBL/GenBank/DDBJ databases">
        <authorList>
            <person name="Sun Q."/>
            <person name="Zhou Y."/>
        </authorList>
    </citation>
    <scope>NUCLEOTIDE SEQUENCE</scope>
    <source>
        <strain evidence="9">CGMCC 4.5737</strain>
    </source>
</reference>
<feature type="transmembrane region" description="Helical" evidence="8">
    <location>
        <begin position="24"/>
        <end position="48"/>
    </location>
</feature>
<dbReference type="InterPro" id="IPR037294">
    <property type="entry name" value="ABC_BtuC-like"/>
</dbReference>
<keyword evidence="7 8" id="KW-0472">Membrane</keyword>
<reference evidence="9" key="1">
    <citation type="journal article" date="2014" name="Int. J. Syst. Evol. Microbiol.">
        <title>Complete genome sequence of Corynebacterium casei LMG S-19264T (=DSM 44701T), isolated from a smear-ripened cheese.</title>
        <authorList>
            <consortium name="US DOE Joint Genome Institute (JGI-PGF)"/>
            <person name="Walter F."/>
            <person name="Albersmeier A."/>
            <person name="Kalinowski J."/>
            <person name="Ruckert C."/>
        </authorList>
    </citation>
    <scope>NUCLEOTIDE SEQUENCE</scope>
    <source>
        <strain evidence="9">CGMCC 4.5737</strain>
    </source>
</reference>
<keyword evidence="3" id="KW-0813">Transport</keyword>
<dbReference type="RefSeq" id="WP_229686747.1">
    <property type="nucleotide sequence ID" value="NZ_BMMK01000033.1"/>
</dbReference>
<dbReference type="Pfam" id="PF01032">
    <property type="entry name" value="FecCD"/>
    <property type="match status" value="1"/>
</dbReference>
<dbReference type="AlphaFoldDB" id="A0A8J3CK50"/>
<dbReference type="Gene3D" id="1.10.3470.10">
    <property type="entry name" value="ABC transporter involved in vitamin B12 uptake, BtuC"/>
    <property type="match status" value="1"/>
</dbReference>
<name>A0A8J3CK50_9PSEU</name>
<evidence type="ECO:0000256" key="2">
    <source>
        <dbReference type="ARBA" id="ARBA00007935"/>
    </source>
</evidence>
<accession>A0A8J3CK50</accession>
<evidence type="ECO:0000313" key="9">
    <source>
        <dbReference type="EMBL" id="GGM74784.1"/>
    </source>
</evidence>
<protein>
    <submittedName>
        <fullName evidence="9">ABC transporter permease</fullName>
    </submittedName>
</protein>
<feature type="transmembrane region" description="Helical" evidence="8">
    <location>
        <begin position="305"/>
        <end position="327"/>
    </location>
</feature>
<dbReference type="Proteomes" id="UP000637578">
    <property type="component" value="Unassembled WGS sequence"/>
</dbReference>
<dbReference type="CDD" id="cd06550">
    <property type="entry name" value="TM_ABC_iron-siderophores_like"/>
    <property type="match status" value="1"/>
</dbReference>
<gene>
    <name evidence="9" type="ORF">GCM10012275_51840</name>
</gene>
<dbReference type="InterPro" id="IPR000522">
    <property type="entry name" value="ABC_transptr_permease_BtuC"/>
</dbReference>
<dbReference type="EMBL" id="BMMK01000033">
    <property type="protein sequence ID" value="GGM74784.1"/>
    <property type="molecule type" value="Genomic_DNA"/>
</dbReference>
<evidence type="ECO:0000256" key="4">
    <source>
        <dbReference type="ARBA" id="ARBA00022475"/>
    </source>
</evidence>
<keyword evidence="6 8" id="KW-1133">Transmembrane helix</keyword>
<comment type="caution">
    <text evidence="9">The sequence shown here is derived from an EMBL/GenBank/DDBJ whole genome shotgun (WGS) entry which is preliminary data.</text>
</comment>
<keyword evidence="4" id="KW-1003">Cell membrane</keyword>
<evidence type="ECO:0000256" key="6">
    <source>
        <dbReference type="ARBA" id="ARBA00022989"/>
    </source>
</evidence>
<feature type="transmembrane region" description="Helical" evidence="8">
    <location>
        <begin position="83"/>
        <end position="103"/>
    </location>
</feature>
<evidence type="ECO:0000256" key="8">
    <source>
        <dbReference type="SAM" id="Phobius"/>
    </source>
</evidence>
<comment type="similarity">
    <text evidence="2">Belongs to the binding-protein-dependent transport system permease family. FecCD subfamily.</text>
</comment>
<feature type="transmembrane region" description="Helical" evidence="8">
    <location>
        <begin position="147"/>
        <end position="164"/>
    </location>
</feature>
<proteinExistence type="inferred from homology"/>